<dbReference type="InterPro" id="IPR036856">
    <property type="entry name" value="Ald_Oxase/Xan_DH_a/b_sf"/>
</dbReference>
<dbReference type="InterPro" id="IPR008274">
    <property type="entry name" value="AldOxase/xan_DH_MoCoBD1"/>
</dbReference>
<dbReference type="Gene3D" id="3.30.365.10">
    <property type="entry name" value="Aldehyde oxidase/xanthine dehydrogenase, molybdopterin binding domain"/>
    <property type="match status" value="4"/>
</dbReference>
<dbReference type="GO" id="GO:0002197">
    <property type="term" value="C:xanthine dehydrogenase complex"/>
    <property type="evidence" value="ECO:0007669"/>
    <property type="project" value="InterPro"/>
</dbReference>
<comment type="caution">
    <text evidence="4">The sequence shown here is derived from an EMBL/GenBank/DDBJ whole genome shotgun (WGS) entry which is preliminary data.</text>
</comment>
<evidence type="ECO:0000259" key="3">
    <source>
        <dbReference type="SMART" id="SM01008"/>
    </source>
</evidence>
<gene>
    <name evidence="4" type="ORF">H9787_10775</name>
</gene>
<name>A0A9D2LKI5_9FIRM</name>
<feature type="domain" description="Aldehyde oxidase/xanthine dehydrogenase a/b hammerhead" evidence="3">
    <location>
        <begin position="17"/>
        <end position="133"/>
    </location>
</feature>
<dbReference type="NCBIfam" id="NF043082">
    <property type="entry name" value="XdhA_XDHase"/>
    <property type="match status" value="1"/>
</dbReference>
<dbReference type="SUPFAM" id="SSF54665">
    <property type="entry name" value="CO dehydrogenase molybdoprotein N-domain-like"/>
    <property type="match status" value="1"/>
</dbReference>
<dbReference type="InterPro" id="IPR050028">
    <property type="entry name" value="XdhA_XDHase"/>
</dbReference>
<keyword evidence="1" id="KW-0500">Molybdenum</keyword>
<organism evidence="4 5">
    <name type="scientific">Candidatus Oscillibacter excrementigallinarum</name>
    <dbReference type="NCBI Taxonomy" id="2838716"/>
    <lineage>
        <taxon>Bacteria</taxon>
        <taxon>Bacillati</taxon>
        <taxon>Bacillota</taxon>
        <taxon>Clostridia</taxon>
        <taxon>Eubacteriales</taxon>
        <taxon>Oscillospiraceae</taxon>
        <taxon>Oscillibacter</taxon>
    </lineage>
</organism>
<dbReference type="Proteomes" id="UP000823824">
    <property type="component" value="Unassembled WGS sequence"/>
</dbReference>
<dbReference type="SUPFAM" id="SSF56003">
    <property type="entry name" value="Molybdenum cofactor-binding domain"/>
    <property type="match status" value="1"/>
</dbReference>
<dbReference type="GO" id="GO:0005506">
    <property type="term" value="F:iron ion binding"/>
    <property type="evidence" value="ECO:0007669"/>
    <property type="project" value="InterPro"/>
</dbReference>
<dbReference type="GO" id="GO:0004854">
    <property type="term" value="F:xanthine dehydrogenase activity"/>
    <property type="evidence" value="ECO:0007669"/>
    <property type="project" value="InterPro"/>
</dbReference>
<reference evidence="4" key="2">
    <citation type="submission" date="2021-04" db="EMBL/GenBank/DDBJ databases">
        <authorList>
            <person name="Gilroy R."/>
        </authorList>
    </citation>
    <scope>NUCLEOTIDE SEQUENCE</scope>
    <source>
        <strain evidence="4">ChiBcec18-1249</strain>
    </source>
</reference>
<dbReference type="InterPro" id="IPR016208">
    <property type="entry name" value="Ald_Oxase/xanthine_DH-like"/>
</dbReference>
<dbReference type="PANTHER" id="PTHR11908:SF132">
    <property type="entry name" value="ALDEHYDE OXIDASE 1-RELATED"/>
    <property type="match status" value="1"/>
</dbReference>
<keyword evidence="2" id="KW-0560">Oxidoreductase</keyword>
<sequence length="783" mass="85065">MGIGVSVRRVDAEAKVTGAAKYVEDLIPRDALYVKVVHSTVSNGLVTRVDTTEAETMPGVVTVLTCFQVPDHQFTTAGHPKALDPSHGDIQDRLILARRVRYYGDDVAAVVADTPLHAAQAAEKVRVEYEAYPSVLTPEAAIGAEPPLHEEYPTNELSRMDFTVDQEGQVHFTTFPFETGDTVAGMEGTTFHMPPVHACHLENTACFAYMEGRQMVVVTGTQAPHTLRRNLADAIGMPVGDVRVIKPYLGGGFGNKQDMVYEPLAAFLSRKLGGRCVAVVPTREETFVNTHTRHAMDITTATEVDEAGKITNKALRINSNGGSYAGHGHAITAYAITVGFATYLASGKQVGQSSVAYTNLPTAAALRGYGIPQLVYAVECQMEDIARANGWDPIAFRQKNVQKLGFYDPFGRFTVCSNGLEECLDVGRRVSDWDRKRREYEQFNRTSPALKKGIGMALFAYKTGVYPTSMETSACRIIMNEDGSAQVQVGATELGQGADTVWTQIASEILTIPEDRIRVQPFQDTDVTPYDNGAYGSRQTYVCGGAVKQTAELLRDKLLAKAGELYGRDAGDLALREEQVVLRESGERLGSIAEVCTYFNFVNDQHTHTQHLTAESTYTALSTCFVYGVSFVDLEVDVPIGKVKVNKVWAVHDSGKIINPQLAAAQVHGGVAMGIGYALGEQMLFDEKTGAPLNNNFLDYKIPTSMDVPEIEALFVETEEPTGPFGNKGLAEPPILAQAPAVRNAILHATGVATYEIPMTPQRLVHAFLKAGLIPQEGGEDCV</sequence>
<dbReference type="InterPro" id="IPR046867">
    <property type="entry name" value="AldOxase/xan_DH_MoCoBD2"/>
</dbReference>
<evidence type="ECO:0000313" key="5">
    <source>
        <dbReference type="Proteomes" id="UP000823824"/>
    </source>
</evidence>
<protein>
    <submittedName>
        <fullName evidence="4">Molybdopterin-dependent oxidoreductase</fullName>
    </submittedName>
</protein>
<reference evidence="4" key="1">
    <citation type="journal article" date="2021" name="PeerJ">
        <title>Extensive microbial diversity within the chicken gut microbiome revealed by metagenomics and culture.</title>
        <authorList>
            <person name="Gilroy R."/>
            <person name="Ravi A."/>
            <person name="Getino M."/>
            <person name="Pursley I."/>
            <person name="Horton D.L."/>
            <person name="Alikhan N.F."/>
            <person name="Baker D."/>
            <person name="Gharbi K."/>
            <person name="Hall N."/>
            <person name="Watson M."/>
            <person name="Adriaenssens E.M."/>
            <person name="Foster-Nyarko E."/>
            <person name="Jarju S."/>
            <person name="Secka A."/>
            <person name="Antonio M."/>
            <person name="Oren A."/>
            <person name="Chaudhuri R.R."/>
            <person name="La Ragione R."/>
            <person name="Hildebrand F."/>
            <person name="Pallen M.J."/>
        </authorList>
    </citation>
    <scope>NUCLEOTIDE SEQUENCE</scope>
    <source>
        <strain evidence="4">ChiBcec18-1249</strain>
    </source>
</reference>
<dbReference type="Pfam" id="PF01315">
    <property type="entry name" value="Ald_Xan_dh_C"/>
    <property type="match status" value="1"/>
</dbReference>
<dbReference type="InterPro" id="IPR000674">
    <property type="entry name" value="Ald_Oxase/Xan_DH_a/b"/>
</dbReference>
<dbReference type="Pfam" id="PF02738">
    <property type="entry name" value="MoCoBD_1"/>
    <property type="match status" value="1"/>
</dbReference>
<dbReference type="PANTHER" id="PTHR11908">
    <property type="entry name" value="XANTHINE DEHYDROGENASE"/>
    <property type="match status" value="1"/>
</dbReference>
<dbReference type="Pfam" id="PF20256">
    <property type="entry name" value="MoCoBD_2"/>
    <property type="match status" value="1"/>
</dbReference>
<dbReference type="Gene3D" id="3.90.1170.50">
    <property type="entry name" value="Aldehyde oxidase/xanthine dehydrogenase, a/b hammerhead"/>
    <property type="match status" value="1"/>
</dbReference>
<dbReference type="InterPro" id="IPR037165">
    <property type="entry name" value="AldOxase/xan_DH_Mopterin-bd_sf"/>
</dbReference>
<dbReference type="SMART" id="SM01008">
    <property type="entry name" value="Ald_Xan_dh_C"/>
    <property type="match status" value="1"/>
</dbReference>
<accession>A0A9D2LKI5</accession>
<evidence type="ECO:0000256" key="1">
    <source>
        <dbReference type="ARBA" id="ARBA00022505"/>
    </source>
</evidence>
<evidence type="ECO:0000256" key="2">
    <source>
        <dbReference type="ARBA" id="ARBA00023002"/>
    </source>
</evidence>
<evidence type="ECO:0000313" key="4">
    <source>
        <dbReference type="EMBL" id="HJB14175.1"/>
    </source>
</evidence>
<dbReference type="EMBL" id="DWZJ01000099">
    <property type="protein sequence ID" value="HJB14175.1"/>
    <property type="molecule type" value="Genomic_DNA"/>
</dbReference>
<proteinExistence type="predicted"/>
<dbReference type="AlphaFoldDB" id="A0A9D2LKI5"/>